<dbReference type="PROSITE" id="PS51715">
    <property type="entry name" value="G_GB1_RHD3"/>
    <property type="match status" value="2"/>
</dbReference>
<feature type="coiled-coil region" evidence="7">
    <location>
        <begin position="1229"/>
        <end position="1369"/>
    </location>
</feature>
<accession>A0ABQ8MDX5</accession>
<dbReference type="InterPro" id="IPR015894">
    <property type="entry name" value="Guanylate-bd_N"/>
</dbReference>
<evidence type="ECO:0000256" key="7">
    <source>
        <dbReference type="SAM" id="Coils"/>
    </source>
</evidence>
<dbReference type="SUPFAM" id="SSF52540">
    <property type="entry name" value="P-loop containing nucleoside triphosphate hydrolases"/>
    <property type="match status" value="2"/>
</dbReference>
<dbReference type="Pfam" id="PF02841">
    <property type="entry name" value="GBP_C"/>
    <property type="match status" value="2"/>
</dbReference>
<organism evidence="9 10">
    <name type="scientific">Labeo rohita</name>
    <name type="common">Indian major carp</name>
    <name type="synonym">Cyprinus rohita</name>
    <dbReference type="NCBI Taxonomy" id="84645"/>
    <lineage>
        <taxon>Eukaryota</taxon>
        <taxon>Metazoa</taxon>
        <taxon>Chordata</taxon>
        <taxon>Craniata</taxon>
        <taxon>Vertebrata</taxon>
        <taxon>Euteleostomi</taxon>
        <taxon>Actinopterygii</taxon>
        <taxon>Neopterygii</taxon>
        <taxon>Teleostei</taxon>
        <taxon>Ostariophysi</taxon>
        <taxon>Cypriniformes</taxon>
        <taxon>Cyprinidae</taxon>
        <taxon>Labeoninae</taxon>
        <taxon>Labeonini</taxon>
        <taxon>Labeo</taxon>
    </lineage>
</organism>
<dbReference type="Gene3D" id="3.40.50.300">
    <property type="entry name" value="P-loop containing nucleotide triphosphate hydrolases"/>
    <property type="match status" value="2"/>
</dbReference>
<dbReference type="Gene3D" id="1.20.1000.10">
    <property type="entry name" value="Guanylate-binding protein, C-terminal domain"/>
    <property type="match status" value="2"/>
</dbReference>
<keyword evidence="10" id="KW-1185">Reference proteome</keyword>
<keyword evidence="1" id="KW-0399">Innate immunity</keyword>
<evidence type="ECO:0000256" key="3">
    <source>
        <dbReference type="ARBA" id="ARBA00022801"/>
    </source>
</evidence>
<keyword evidence="3" id="KW-0378">Hydrolase</keyword>
<keyword evidence="2" id="KW-0547">Nucleotide-binding</keyword>
<evidence type="ECO:0000256" key="1">
    <source>
        <dbReference type="ARBA" id="ARBA00022588"/>
    </source>
</evidence>
<evidence type="ECO:0000313" key="10">
    <source>
        <dbReference type="Proteomes" id="UP000830375"/>
    </source>
</evidence>
<dbReference type="Pfam" id="PF02263">
    <property type="entry name" value="GBP"/>
    <property type="match status" value="2"/>
</dbReference>
<feature type="domain" description="GB1/RHD3-type G" evidence="8">
    <location>
        <begin position="80"/>
        <end position="289"/>
    </location>
</feature>
<sequence length="1392" mass="158553">MGRISGSYNIHTAQIAVRLKLTTAKSTCTALITANITMSMAMDNPVCLIDTANGKLFVQQSALQVLEQIQQPVVVVAVVGFALGSTIESKTKGIWMWCVPHPTKTGTTLVLLDTEGLGDVDKGDTKHDTRIFSLAVLLSSTLVLNSRGTIDNRAIEELQYVTELTEYIKIKSPDEVVDDAEFVKFFPSFIWAVRDFTLQLKIDGKDATEDEYLEFALKLKLGNSTQVNNYNLPRECIRKYFPSRKCFTFPFPTSPDNVSYLETLDPAEISKKFLEVTNRFCQFIFDQSQVKNLKDGHTVTGRVLGHLAKTYVDTISSGAVPCLENAVIAMATIENEAAFQEGIEVYQSGMEKLKNSFPLQLNEMTLEHQCFSLMAIQTFMKRSFRDSDGQYLTSLEETISNQFDRYLWDNEKASEAKCESLISVLSEAMAERINEGFYARAGGYDLFCQDMEDIVNQYNTLAYQEVKIAEVLEKFLQQKVAITTAILQADDKLTENERKICEERERAVLLEQEIMAQEERQRQLEEKMATEQQNNEERVRQVIQRMEEEMSFQQQETKRAMDSMLREQAALMEKGFQEKANKMACEIEELRRKNKEAEDRKSREFAQMIADQERRNAQNMEVLRQQHRQQIEAINSRPRPASRSRCSIHNWCAVSLGAMLEQSSPSSIEESQKQKITRDTLREQGRPLTHSRPISIKSIKVCLRNMGRISGSYNIHTAQIAVRLKLTTAKRITGVFLNSSALRLKEVKCVSMCWTAPSPVAMDKPVCLIDTADGKLFVQQSALQVLEQIQQPVVVVAVVGLYRTGKSYLMNRLAGKQTGFALGSTIESKTKGIWMWCVPHPTKTGTTLVLLDTEGLGDVDKGDSKHDTNIFCLAVLLSSTLVYNSRGTIDNRAIEELQVRDRERELTECIKVKSSDEDVDDSNEFVKFFPSFIWAVRDFTLERKIDGKDATENDYLEFALKLKHGTSKKVMEYNLPRECIQKFFPSRTCFTFPFPTAPENVSLLESLDPADLSSEFLEVTDRFCKFVFDKSDVKKLKDGYTVTGRVLGHLAKTYVDTISSGAVPCLENAVIAMATIENQAAVKEGLEVYQSGMEKLKNSFPLELKDVSSEHQRLSSMATQTFMTRSFRDTDGKHLKSLEEKVNKLFDGYLCQNEQASKKKCEDLLSSLSATMTEKLKQGIYAKSGGYDLFCKDLEEVVKKYNSQTNKEVKAEAVLEEFLKQRSVDSKAILQADKKLTEKEKKIKEETEKAVLLEQEIKAKEETQRQLEEKMEAEKQSNEERIRQMKEKMDEEMRLQREEAQRAMDSKLREQTALLEKGFQEKADRMSQEMEEFKRQNTEAESNRAREFAELLENSNKRHEESMAMMMKQHSEQMRALQQQMSSRSSGGCCIL</sequence>
<protein>
    <submittedName>
        <fullName evidence="9">Guanylate-binding protein 1</fullName>
    </submittedName>
</protein>
<comment type="similarity">
    <text evidence="6">Belongs to the TRAFAC class dynamin-like GTPase superfamily. GB1/RHD3 GTPase family.</text>
</comment>
<feature type="domain" description="GB1/RHD3-type G" evidence="8">
    <location>
        <begin position="790"/>
        <end position="1032"/>
    </location>
</feature>
<evidence type="ECO:0000259" key="8">
    <source>
        <dbReference type="PROSITE" id="PS51715"/>
    </source>
</evidence>
<dbReference type="InterPro" id="IPR036543">
    <property type="entry name" value="Guanylate-bd_C_sf"/>
</dbReference>
<dbReference type="CDD" id="cd01851">
    <property type="entry name" value="GBP"/>
    <property type="match status" value="2"/>
</dbReference>
<dbReference type="InterPro" id="IPR003191">
    <property type="entry name" value="Guanylate-bd/ATL_C"/>
</dbReference>
<dbReference type="Proteomes" id="UP000830375">
    <property type="component" value="Unassembled WGS sequence"/>
</dbReference>
<feature type="coiled-coil region" evidence="7">
    <location>
        <begin position="507"/>
        <end position="637"/>
    </location>
</feature>
<evidence type="ECO:0000256" key="6">
    <source>
        <dbReference type="PROSITE-ProRule" id="PRU01052"/>
    </source>
</evidence>
<dbReference type="InterPro" id="IPR030386">
    <property type="entry name" value="G_GB1_RHD3_dom"/>
</dbReference>
<gene>
    <name evidence="9" type="ORF">H4Q32_030132</name>
</gene>
<comment type="caution">
    <text evidence="9">The sequence shown here is derived from an EMBL/GenBank/DDBJ whole genome shotgun (WGS) entry which is preliminary data.</text>
</comment>
<name>A0ABQ8MDX5_LABRO</name>
<dbReference type="InterPro" id="IPR027417">
    <property type="entry name" value="P-loop_NTPase"/>
</dbReference>
<dbReference type="EMBL" id="JACTAM010000009">
    <property type="protein sequence ID" value="KAI2661097.1"/>
    <property type="molecule type" value="Genomic_DNA"/>
</dbReference>
<evidence type="ECO:0000313" key="9">
    <source>
        <dbReference type="EMBL" id="KAI2661097.1"/>
    </source>
</evidence>
<proteinExistence type="inferred from homology"/>
<keyword evidence="4" id="KW-0391">Immunity</keyword>
<dbReference type="SUPFAM" id="SSF48340">
    <property type="entry name" value="Interferon-induced guanylate-binding protein 1 (GBP1), C-terminal domain"/>
    <property type="match status" value="2"/>
</dbReference>
<evidence type="ECO:0000256" key="5">
    <source>
        <dbReference type="ARBA" id="ARBA00023134"/>
    </source>
</evidence>
<keyword evidence="5" id="KW-0342">GTP-binding</keyword>
<evidence type="ECO:0000256" key="4">
    <source>
        <dbReference type="ARBA" id="ARBA00022859"/>
    </source>
</evidence>
<dbReference type="PANTHER" id="PTHR10751">
    <property type="entry name" value="GUANYLATE BINDING PROTEIN"/>
    <property type="match status" value="1"/>
</dbReference>
<dbReference type="InterPro" id="IPR037684">
    <property type="entry name" value="GBP_C"/>
</dbReference>
<evidence type="ECO:0000256" key="2">
    <source>
        <dbReference type="ARBA" id="ARBA00022741"/>
    </source>
</evidence>
<reference evidence="9 10" key="1">
    <citation type="submission" date="2022-01" db="EMBL/GenBank/DDBJ databases">
        <title>A high-quality chromosome-level genome assembly of rohu carp, Labeo rohita.</title>
        <authorList>
            <person name="Arick M.A. II"/>
            <person name="Hsu C.-Y."/>
            <person name="Magbanua Z."/>
            <person name="Pechanova O."/>
            <person name="Grover C."/>
            <person name="Miller E."/>
            <person name="Thrash A."/>
            <person name="Ezzel L."/>
            <person name="Alam S."/>
            <person name="Benzie J."/>
            <person name="Hamilton M."/>
            <person name="Karsi A."/>
            <person name="Lawrence M.L."/>
            <person name="Peterson D.G."/>
        </authorList>
    </citation>
    <scope>NUCLEOTIDE SEQUENCE [LARGE SCALE GENOMIC DNA]</scope>
    <source>
        <strain evidence="10">BAU-BD-2019</strain>
        <tissue evidence="9">Blood</tissue>
    </source>
</reference>
<dbReference type="CDD" id="cd16269">
    <property type="entry name" value="GBP_C"/>
    <property type="match status" value="2"/>
</dbReference>
<keyword evidence="7" id="KW-0175">Coiled coil</keyword>